<feature type="compositionally biased region" description="Polar residues" evidence="2">
    <location>
        <begin position="942"/>
        <end position="957"/>
    </location>
</feature>
<feature type="region of interest" description="Disordered" evidence="2">
    <location>
        <begin position="916"/>
        <end position="1029"/>
    </location>
</feature>
<gene>
    <name evidence="4" type="primary">LOC101845020</name>
</gene>
<accession>A0ABM0JYA9</accession>
<dbReference type="RefSeq" id="XP_005104416.1">
    <property type="nucleotide sequence ID" value="XM_005104359.3"/>
</dbReference>
<sequence>MTEPISVVRQTTFNTEPPLDRSVNDNRIRRGNIDLPIVDDRPVWAPQPTHALTALDTDFRKVHIGRGARVNISRAPPSSYGDSSELDILSDVGIAGDSDTDTHASVKTTLSQSARQKIRREPRIKVPNAKFDSEEPTIHEETTQDVLVLQTSLNAHGAAGGTPENLVQPGQTPKTILIRNSASRERSDEKAKVNAEALKSETPVSLLPDNEILRVDSSSGMGEAAANSGDQPCNEQVDLDSSFCESDWQPKSKKIHCKKNKETFVETDRKVISSKYEKNIKPALHPNLDIGKRWAQGQKPNSGRRIAKTSQLHPENNIDTLNSNDDKPPQEIFEKRATITPGQASVSRPQTPLTVQNLDSARSYETDNGINSDWNNEKVSGIPKFLKVSVGEKDSNKILSQSGFAYPDPHTVKSEEKNMATSDGYDYASETFEEVLQERNAMVKTERTYQKRIKQLEEELKGMINQCQVLSDENKELRKELDASKSTGSRPKAQTESDQADDPQAKIAQLESQNENLVHINEKLSLKLKETDSKTKQHDGIFVENTKLKTKNAELERKIQDLQTQIQKDDINKLNTALDAKRRGVEILLEDSQRESKLLTARVKKLEDENASLADVLDEKRKEVGELLFAMNNETITEDELKQSKKHLEKAVEELDSVRRDLEDKKKMLQVSEDGKEKLKSSLAQRENEIRKLKVDHDNKDKLIIDIRNNLDKTRQDNLKYQKEAEMSKEMEKETYALKSRIGSLKAEIESSLSENHRLKQEREEYTRTVERLKQENVSSTEAIAESKKYFRKWEMEKDAKSQCEVDLAKKDDQINLLDTRLREAANKMNVLHGRLRTLEDERVKLNGPHFQEMEANIKILRDENKKLRQMLVERNIELTNKKAEQKQFDSRIQALERKQKDSDVRVKQMSGWVNNGAIQGQNSNAVPSTNALPYNRMDPEPNTQYTRPPPNVQNGRNPPGKMEGNNSRPVLRARSEQPQQKDQKPRQVYNNSDHRIKRPAPKTKPAHNSVTPPPAWDQGSDLSHTPLSLPLILDAKSMTPPDPNGGYFQMYQEKIKRMKERKF</sequence>
<evidence type="ECO:0000313" key="3">
    <source>
        <dbReference type="Proteomes" id="UP000694888"/>
    </source>
</evidence>
<dbReference type="PANTHER" id="PTHR45615:SF80">
    <property type="entry name" value="GRIP DOMAIN-CONTAINING PROTEIN"/>
    <property type="match status" value="1"/>
</dbReference>
<feature type="compositionally biased region" description="Polar residues" evidence="2">
    <location>
        <begin position="308"/>
        <end position="323"/>
    </location>
</feature>
<evidence type="ECO:0000256" key="2">
    <source>
        <dbReference type="SAM" id="MobiDB-lite"/>
    </source>
</evidence>
<name>A0ABM0JYA9_APLCA</name>
<proteinExistence type="predicted"/>
<keyword evidence="1" id="KW-0175">Coiled coil</keyword>
<dbReference type="GeneID" id="101845020"/>
<feature type="region of interest" description="Disordered" evidence="2">
    <location>
        <begin position="475"/>
        <end position="504"/>
    </location>
</feature>
<feature type="region of interest" description="Disordered" evidence="2">
    <location>
        <begin position="1034"/>
        <end position="1053"/>
    </location>
</feature>
<feature type="compositionally biased region" description="Polar residues" evidence="2">
    <location>
        <begin position="484"/>
        <end position="497"/>
    </location>
</feature>
<organism evidence="3 4">
    <name type="scientific">Aplysia californica</name>
    <name type="common">California sea hare</name>
    <dbReference type="NCBI Taxonomy" id="6500"/>
    <lineage>
        <taxon>Eukaryota</taxon>
        <taxon>Metazoa</taxon>
        <taxon>Spiralia</taxon>
        <taxon>Lophotrochozoa</taxon>
        <taxon>Mollusca</taxon>
        <taxon>Gastropoda</taxon>
        <taxon>Heterobranchia</taxon>
        <taxon>Euthyneura</taxon>
        <taxon>Tectipleura</taxon>
        <taxon>Aplysiida</taxon>
        <taxon>Aplysioidea</taxon>
        <taxon>Aplysiidae</taxon>
        <taxon>Aplysia</taxon>
    </lineage>
</organism>
<feature type="region of interest" description="Disordered" evidence="2">
    <location>
        <begin position="293"/>
        <end position="329"/>
    </location>
</feature>
<feature type="compositionally biased region" description="Basic residues" evidence="2">
    <location>
        <begin position="996"/>
        <end position="1006"/>
    </location>
</feature>
<evidence type="ECO:0000313" key="4">
    <source>
        <dbReference type="RefSeq" id="XP_005104416.1"/>
    </source>
</evidence>
<feature type="coiled-coil region" evidence="1">
    <location>
        <begin position="808"/>
        <end position="899"/>
    </location>
</feature>
<feature type="compositionally biased region" description="Basic and acidic residues" evidence="2">
    <location>
        <begin position="974"/>
        <end position="986"/>
    </location>
</feature>
<protein>
    <submittedName>
        <fullName evidence="4">Coiled-coil domain-containing protein 39</fullName>
    </submittedName>
</protein>
<evidence type="ECO:0000256" key="1">
    <source>
        <dbReference type="SAM" id="Coils"/>
    </source>
</evidence>
<dbReference type="PANTHER" id="PTHR45615">
    <property type="entry name" value="MYOSIN HEAVY CHAIN, NON-MUSCLE"/>
    <property type="match status" value="1"/>
</dbReference>
<dbReference type="Proteomes" id="UP000694888">
    <property type="component" value="Unplaced"/>
</dbReference>
<feature type="compositionally biased region" description="Polar residues" evidence="2">
    <location>
        <begin position="916"/>
        <end position="933"/>
    </location>
</feature>
<reference evidence="4" key="1">
    <citation type="submission" date="2025-08" db="UniProtKB">
        <authorList>
            <consortium name="RefSeq"/>
        </authorList>
    </citation>
    <scope>IDENTIFICATION</scope>
</reference>
<keyword evidence="3" id="KW-1185">Reference proteome</keyword>